<reference evidence="5" key="1">
    <citation type="submission" date="2017-09" db="EMBL/GenBank/DDBJ databases">
        <title>Depth-based differentiation of microbial function through sediment-hosted aquifers and enrichment of novel symbionts in the deep terrestrial subsurface.</title>
        <authorList>
            <person name="Probst A.J."/>
            <person name="Ladd B."/>
            <person name="Jarett J.K."/>
            <person name="Geller-Mcgrath D.E."/>
            <person name="Sieber C.M.K."/>
            <person name="Emerson J.B."/>
            <person name="Anantharaman K."/>
            <person name="Thomas B.C."/>
            <person name="Malmstrom R."/>
            <person name="Stieglmeier M."/>
            <person name="Klingl A."/>
            <person name="Woyke T."/>
            <person name="Ryan C.M."/>
            <person name="Banfield J.F."/>
        </authorList>
    </citation>
    <scope>NUCLEOTIDE SEQUENCE [LARGE SCALE GENOMIC DNA]</scope>
</reference>
<dbReference type="Proteomes" id="UP000229336">
    <property type="component" value="Unassembled WGS sequence"/>
</dbReference>
<dbReference type="Gene3D" id="3.90.245.10">
    <property type="entry name" value="Ribonucleoside hydrolase-like"/>
    <property type="match status" value="1"/>
</dbReference>
<keyword evidence="2" id="KW-0326">Glycosidase</keyword>
<comment type="caution">
    <text evidence="4">The sequence shown here is derived from an EMBL/GenBank/DDBJ whole genome shotgun (WGS) entry which is preliminary data.</text>
</comment>
<accession>A0A2M7TTK7</accession>
<dbReference type="AlphaFoldDB" id="A0A2M7TTK7"/>
<dbReference type="PANTHER" id="PTHR12304:SF4">
    <property type="entry name" value="URIDINE NUCLEOSIDASE"/>
    <property type="match status" value="1"/>
</dbReference>
<protein>
    <recommendedName>
        <fullName evidence="3">Inosine/uridine-preferring nucleoside hydrolase domain-containing protein</fullName>
    </recommendedName>
</protein>
<name>A0A2M7TTK7_9BACT</name>
<dbReference type="EMBL" id="PFNX01000031">
    <property type="protein sequence ID" value="PIZ60077.1"/>
    <property type="molecule type" value="Genomic_DNA"/>
</dbReference>
<organism evidence="4 5">
    <name type="scientific">Candidatus Shapirobacteria bacterium CG_4_10_14_0_2_um_filter_40_12</name>
    <dbReference type="NCBI Taxonomy" id="1974871"/>
    <lineage>
        <taxon>Bacteria</taxon>
        <taxon>Candidatus Shapironibacteriota</taxon>
    </lineage>
</organism>
<dbReference type="GO" id="GO:0006152">
    <property type="term" value="P:purine nucleoside catabolic process"/>
    <property type="evidence" value="ECO:0007669"/>
    <property type="project" value="TreeGrafter"/>
</dbReference>
<evidence type="ECO:0000256" key="2">
    <source>
        <dbReference type="ARBA" id="ARBA00023295"/>
    </source>
</evidence>
<keyword evidence="1" id="KW-0378">Hydrolase</keyword>
<feature type="non-terminal residue" evidence="4">
    <location>
        <position position="273"/>
    </location>
</feature>
<evidence type="ECO:0000313" key="4">
    <source>
        <dbReference type="EMBL" id="PIZ60077.1"/>
    </source>
</evidence>
<dbReference type="InterPro" id="IPR036452">
    <property type="entry name" value="Ribo_hydro-like"/>
</dbReference>
<dbReference type="InterPro" id="IPR001910">
    <property type="entry name" value="Inosine/uridine_hydrolase_dom"/>
</dbReference>
<dbReference type="GO" id="GO:0005829">
    <property type="term" value="C:cytosol"/>
    <property type="evidence" value="ECO:0007669"/>
    <property type="project" value="TreeGrafter"/>
</dbReference>
<evidence type="ECO:0000256" key="1">
    <source>
        <dbReference type="ARBA" id="ARBA00022801"/>
    </source>
</evidence>
<evidence type="ECO:0000259" key="3">
    <source>
        <dbReference type="Pfam" id="PF01156"/>
    </source>
</evidence>
<gene>
    <name evidence="4" type="ORF">COY20_01435</name>
</gene>
<dbReference type="GO" id="GO:0008477">
    <property type="term" value="F:purine nucleosidase activity"/>
    <property type="evidence" value="ECO:0007669"/>
    <property type="project" value="TreeGrafter"/>
</dbReference>
<dbReference type="PANTHER" id="PTHR12304">
    <property type="entry name" value="INOSINE-URIDINE PREFERRING NUCLEOSIDE HYDROLASE"/>
    <property type="match status" value="1"/>
</dbReference>
<dbReference type="Pfam" id="PF01156">
    <property type="entry name" value="IU_nuc_hydro"/>
    <property type="match status" value="1"/>
</dbReference>
<evidence type="ECO:0000313" key="5">
    <source>
        <dbReference type="Proteomes" id="UP000229336"/>
    </source>
</evidence>
<proteinExistence type="predicted"/>
<sequence>MDKKIILFDTDIGTDIDDALALVFLSSQKKIKLIGVSTVYGPVLLRAQTAKTLLHALNKEIPVIRGTGQTLSKRKIWLSGHEKEMVNLNLQPDFQSLEIFLNRIKQKIIIVATGPLTNIAILQTKGLLEKHCQHLFIMGGALTQPGLPKFEHNFSADPLAAHTVFQSNLPITLIPLNLTIKFPLPKARLNKLLNLSTPAGKLIAAWLINWIKTTKTFSSTSPFLNRTFLHDPIAAAIACNFPHQIKQIKLIVSPQTGQIKKSSRGKVVNIVTN</sequence>
<dbReference type="SUPFAM" id="SSF53590">
    <property type="entry name" value="Nucleoside hydrolase"/>
    <property type="match status" value="1"/>
</dbReference>
<dbReference type="InterPro" id="IPR023186">
    <property type="entry name" value="IUNH"/>
</dbReference>
<feature type="domain" description="Inosine/uridine-preferring nucleoside hydrolase" evidence="3">
    <location>
        <begin position="6"/>
        <end position="252"/>
    </location>
</feature>